<proteinExistence type="predicted"/>
<evidence type="ECO:0000256" key="1">
    <source>
        <dbReference type="SAM" id="SignalP"/>
    </source>
</evidence>
<organism evidence="2 3">
    <name type="scientific">Mucilaginibacter rigui</name>
    <dbReference type="NCBI Taxonomy" id="534635"/>
    <lineage>
        <taxon>Bacteria</taxon>
        <taxon>Pseudomonadati</taxon>
        <taxon>Bacteroidota</taxon>
        <taxon>Sphingobacteriia</taxon>
        <taxon>Sphingobacteriales</taxon>
        <taxon>Sphingobacteriaceae</taxon>
        <taxon>Mucilaginibacter</taxon>
    </lineage>
</organism>
<keyword evidence="1" id="KW-0732">Signal</keyword>
<evidence type="ECO:0000313" key="3">
    <source>
        <dbReference type="Proteomes" id="UP000618754"/>
    </source>
</evidence>
<gene>
    <name evidence="2" type="ORF">IDJ75_03120</name>
</gene>
<comment type="caution">
    <text evidence="2">The sequence shown here is derived from an EMBL/GenBank/DDBJ whole genome shotgun (WGS) entry which is preliminary data.</text>
</comment>
<dbReference type="Proteomes" id="UP000618754">
    <property type="component" value="Unassembled WGS sequence"/>
</dbReference>
<dbReference type="EMBL" id="JACWMW010000001">
    <property type="protein sequence ID" value="MBD1384256.1"/>
    <property type="molecule type" value="Genomic_DNA"/>
</dbReference>
<reference evidence="2 3" key="1">
    <citation type="submission" date="2020-09" db="EMBL/GenBank/DDBJ databases">
        <title>Novel species of Mucilaginibacter isolated from a glacier on the Tibetan Plateau.</title>
        <authorList>
            <person name="Liu Q."/>
            <person name="Xin Y.-H."/>
        </authorList>
    </citation>
    <scope>NUCLEOTIDE SEQUENCE [LARGE SCALE GENOMIC DNA]</scope>
    <source>
        <strain evidence="2 3">CGMCC 1.13878</strain>
    </source>
</reference>
<feature type="chain" id="PRO_5046579094" evidence="1">
    <location>
        <begin position="25"/>
        <end position="126"/>
    </location>
</feature>
<protein>
    <submittedName>
        <fullName evidence="2">Uncharacterized protein</fullName>
    </submittedName>
</protein>
<dbReference type="RefSeq" id="WP_191174144.1">
    <property type="nucleotide sequence ID" value="NZ_JACWMW010000001.1"/>
</dbReference>
<keyword evidence="3" id="KW-1185">Reference proteome</keyword>
<evidence type="ECO:0000313" key="2">
    <source>
        <dbReference type="EMBL" id="MBD1384256.1"/>
    </source>
</evidence>
<feature type="signal peptide" evidence="1">
    <location>
        <begin position="1"/>
        <end position="24"/>
    </location>
</feature>
<name>A0ABR7X173_9SPHI</name>
<accession>A0ABR7X173</accession>
<sequence length="126" mass="13853">MERRLFVKLSAFTALALTLPMVHGCGGAKEMAVAQPYLLSQLVDDKTIDEAGLAYRKTHAAEDNKEKLSQLLLGGKDVALSKNEIQAMLDKRVTADFKQGNILVVRGWVMSVTEARQCALYSLLKS</sequence>